<keyword evidence="5" id="KW-1185">Reference proteome</keyword>
<dbReference type="InterPro" id="IPR050493">
    <property type="entry name" value="FAD-dep_Monooxygenase_BioMet"/>
</dbReference>
<dbReference type="InterPro" id="IPR036188">
    <property type="entry name" value="FAD/NAD-bd_sf"/>
</dbReference>
<proteinExistence type="predicted"/>
<keyword evidence="1" id="KW-0560">Oxidoreductase</keyword>
<dbReference type="PANTHER" id="PTHR13789">
    <property type="entry name" value="MONOOXYGENASE"/>
    <property type="match status" value="1"/>
</dbReference>
<dbReference type="AlphaFoldDB" id="A0A8J3VJQ0"/>
<evidence type="ECO:0000313" key="4">
    <source>
        <dbReference type="EMBL" id="GIH08261.1"/>
    </source>
</evidence>
<reference evidence="4" key="1">
    <citation type="submission" date="2021-01" db="EMBL/GenBank/DDBJ databases">
        <title>Whole genome shotgun sequence of Rhizocola hellebori NBRC 109834.</title>
        <authorList>
            <person name="Komaki H."/>
            <person name="Tamura T."/>
        </authorList>
    </citation>
    <scope>NUCLEOTIDE SEQUENCE</scope>
    <source>
        <strain evidence="4">NBRC 109834</strain>
    </source>
</reference>
<dbReference type="Proteomes" id="UP000612899">
    <property type="component" value="Unassembled WGS sequence"/>
</dbReference>
<organism evidence="4 5">
    <name type="scientific">Rhizocola hellebori</name>
    <dbReference type="NCBI Taxonomy" id="1392758"/>
    <lineage>
        <taxon>Bacteria</taxon>
        <taxon>Bacillati</taxon>
        <taxon>Actinomycetota</taxon>
        <taxon>Actinomycetes</taxon>
        <taxon>Micromonosporales</taxon>
        <taxon>Micromonosporaceae</taxon>
        <taxon>Rhizocola</taxon>
    </lineage>
</organism>
<dbReference type="PANTHER" id="PTHR13789:SF309">
    <property type="entry name" value="PUTATIVE (AFU_ORTHOLOGUE AFUA_6G14510)-RELATED"/>
    <property type="match status" value="1"/>
</dbReference>
<protein>
    <submittedName>
        <fullName evidence="4">FAD-dependent oxidoreductase</fullName>
    </submittedName>
</protein>
<dbReference type="Pfam" id="PF01494">
    <property type="entry name" value="FAD_binding_3"/>
    <property type="match status" value="1"/>
</dbReference>
<name>A0A8J3VJQ0_9ACTN</name>
<dbReference type="SUPFAM" id="SSF51905">
    <property type="entry name" value="FAD/NAD(P)-binding domain"/>
    <property type="match status" value="1"/>
</dbReference>
<sequence length="390" mass="41374">MRTIIIGGGVGGSAAALALRQVGLDVTVYEAYGDPAGDIGSFVSLASNGLRCLEVLGCLAQVQAAGIDVPRQRMWSAGGRLLGDVPRGRRSSDTLHSVTLMRGRLVATLRDAAIAAGARIVTGERAVQVTETADGVAAEFASGLRDSADLLVAADGIWSTARGQLHAAAPTPEYAGLYALSGVSSMDGVDPGVFNLTFARNGAFIHLAAGDGEIWWQAQISDPIEPDRHGVPEAEWLRRAEQHFQREKVPSAVIAATTRLHPPVIFHALDPVATWHSDRTVLIGDAAHPVGAGQGASMAIEDALTLAAALQTQPTVAAALKAYDSERRPRIVKLLDAAEDNRGIKRAGPLKRQLQAAVMRLFVPLFYERATAWLYSHEPAQLHASGHHRK</sequence>
<accession>A0A8J3VJQ0</accession>
<evidence type="ECO:0000313" key="5">
    <source>
        <dbReference type="Proteomes" id="UP000612899"/>
    </source>
</evidence>
<dbReference type="PRINTS" id="PR00420">
    <property type="entry name" value="RNGMNOXGNASE"/>
</dbReference>
<keyword evidence="2" id="KW-0503">Monooxygenase</keyword>
<evidence type="ECO:0000256" key="2">
    <source>
        <dbReference type="ARBA" id="ARBA00023033"/>
    </source>
</evidence>
<evidence type="ECO:0000259" key="3">
    <source>
        <dbReference type="Pfam" id="PF01494"/>
    </source>
</evidence>
<evidence type="ECO:0000256" key="1">
    <source>
        <dbReference type="ARBA" id="ARBA00023002"/>
    </source>
</evidence>
<dbReference type="GO" id="GO:0071949">
    <property type="term" value="F:FAD binding"/>
    <property type="evidence" value="ECO:0007669"/>
    <property type="project" value="InterPro"/>
</dbReference>
<dbReference type="RefSeq" id="WP_203912024.1">
    <property type="nucleotide sequence ID" value="NZ_BONY01000047.1"/>
</dbReference>
<dbReference type="InterPro" id="IPR002938">
    <property type="entry name" value="FAD-bd"/>
</dbReference>
<comment type="caution">
    <text evidence="4">The sequence shown here is derived from an EMBL/GenBank/DDBJ whole genome shotgun (WGS) entry which is preliminary data.</text>
</comment>
<dbReference type="GO" id="GO:0004497">
    <property type="term" value="F:monooxygenase activity"/>
    <property type="evidence" value="ECO:0007669"/>
    <property type="project" value="UniProtKB-KW"/>
</dbReference>
<dbReference type="EMBL" id="BONY01000047">
    <property type="protein sequence ID" value="GIH08261.1"/>
    <property type="molecule type" value="Genomic_DNA"/>
</dbReference>
<gene>
    <name evidence="4" type="ORF">Rhe02_63280</name>
</gene>
<feature type="domain" description="FAD-binding" evidence="3">
    <location>
        <begin position="3"/>
        <end position="337"/>
    </location>
</feature>
<dbReference type="Gene3D" id="3.50.50.60">
    <property type="entry name" value="FAD/NAD(P)-binding domain"/>
    <property type="match status" value="1"/>
</dbReference>